<keyword evidence="4" id="KW-0804">Transcription</keyword>
<dbReference type="SUPFAM" id="SSF88946">
    <property type="entry name" value="Sigma2 domain of RNA polymerase sigma factors"/>
    <property type="match status" value="1"/>
</dbReference>
<evidence type="ECO:0000313" key="7">
    <source>
        <dbReference type="EMBL" id="NJW53688.1"/>
    </source>
</evidence>
<dbReference type="InterPro" id="IPR013249">
    <property type="entry name" value="RNA_pol_sigma70_r4_t2"/>
</dbReference>
<dbReference type="InterPro" id="IPR039425">
    <property type="entry name" value="RNA_pol_sigma-70-like"/>
</dbReference>
<dbReference type="SUPFAM" id="SSF88659">
    <property type="entry name" value="Sigma3 and sigma4 domains of RNA polymerase sigma factors"/>
    <property type="match status" value="1"/>
</dbReference>
<dbReference type="Pfam" id="PF04542">
    <property type="entry name" value="Sigma70_r2"/>
    <property type="match status" value="1"/>
</dbReference>
<accession>A0ABX1CZJ6</accession>
<proteinExistence type="inferred from homology"/>
<dbReference type="InterPro" id="IPR014284">
    <property type="entry name" value="RNA_pol_sigma-70_dom"/>
</dbReference>
<comment type="caution">
    <text evidence="7">The sequence shown here is derived from an EMBL/GenBank/DDBJ whole genome shotgun (WGS) entry which is preliminary data.</text>
</comment>
<dbReference type="InterPro" id="IPR036388">
    <property type="entry name" value="WH-like_DNA-bd_sf"/>
</dbReference>
<evidence type="ECO:0000256" key="1">
    <source>
        <dbReference type="ARBA" id="ARBA00010641"/>
    </source>
</evidence>
<keyword evidence="8" id="KW-1185">Reference proteome</keyword>
<feature type="domain" description="RNA polymerase sigma-70 region 2" evidence="5">
    <location>
        <begin position="44"/>
        <end position="110"/>
    </location>
</feature>
<dbReference type="PANTHER" id="PTHR43133:SF51">
    <property type="entry name" value="RNA POLYMERASE SIGMA FACTOR"/>
    <property type="match status" value="1"/>
</dbReference>
<sequence length="204" mass="23935">MSFLQRSKKAVVFKVKPNQTEVILIQHQLIEACKHNDRRAQLKLYNKYCDGMYYVAQRFISDPFEAEDAMQEAFIKAFEKLAQFTGEVSFGAWLKRIVINKCLDKLKARRLELVAMNEQVLGTVEEEEDWNVDDEIGIDEVKQSMEQLPEKYRYPLMLYLLEGYDHEEISEILNISQVASRTLVHRGKKKLQDELKLKRHGTGY</sequence>
<dbReference type="Proteomes" id="UP000703674">
    <property type="component" value="Unassembled WGS sequence"/>
</dbReference>
<evidence type="ECO:0000259" key="5">
    <source>
        <dbReference type="Pfam" id="PF04542"/>
    </source>
</evidence>
<keyword evidence="2" id="KW-0805">Transcription regulation</keyword>
<dbReference type="CDD" id="cd06171">
    <property type="entry name" value="Sigma70_r4"/>
    <property type="match status" value="1"/>
</dbReference>
<protein>
    <submittedName>
        <fullName evidence="7">Sigma-70 family RNA polymerase sigma factor</fullName>
    </submittedName>
</protein>
<evidence type="ECO:0000256" key="4">
    <source>
        <dbReference type="ARBA" id="ARBA00023163"/>
    </source>
</evidence>
<organism evidence="7 8">
    <name type="scientific">Salinimicrobium oceani</name>
    <dbReference type="NCBI Taxonomy" id="2722702"/>
    <lineage>
        <taxon>Bacteria</taxon>
        <taxon>Pseudomonadati</taxon>
        <taxon>Bacteroidota</taxon>
        <taxon>Flavobacteriia</taxon>
        <taxon>Flavobacteriales</taxon>
        <taxon>Flavobacteriaceae</taxon>
        <taxon>Salinimicrobium</taxon>
    </lineage>
</organism>
<evidence type="ECO:0000256" key="2">
    <source>
        <dbReference type="ARBA" id="ARBA00023015"/>
    </source>
</evidence>
<evidence type="ECO:0000313" key="8">
    <source>
        <dbReference type="Proteomes" id="UP000703674"/>
    </source>
</evidence>
<comment type="similarity">
    <text evidence="1">Belongs to the sigma-70 factor family. ECF subfamily.</text>
</comment>
<evidence type="ECO:0000256" key="3">
    <source>
        <dbReference type="ARBA" id="ARBA00023082"/>
    </source>
</evidence>
<reference evidence="7 8" key="1">
    <citation type="submission" date="2020-03" db="EMBL/GenBank/DDBJ databases">
        <title>Salinimicrobium sp. nov, isolated from SCS.</title>
        <authorList>
            <person name="Cao W.R."/>
        </authorList>
    </citation>
    <scope>NUCLEOTIDE SEQUENCE [LARGE SCALE GENOMIC DNA]</scope>
    <source>
        <strain evidence="8">J15B91</strain>
    </source>
</reference>
<dbReference type="InterPro" id="IPR007627">
    <property type="entry name" value="RNA_pol_sigma70_r2"/>
</dbReference>
<dbReference type="NCBIfam" id="TIGR02937">
    <property type="entry name" value="sigma70-ECF"/>
    <property type="match status" value="1"/>
</dbReference>
<dbReference type="InterPro" id="IPR013324">
    <property type="entry name" value="RNA_pol_sigma_r3/r4-like"/>
</dbReference>
<keyword evidence="3" id="KW-0731">Sigma factor</keyword>
<dbReference type="InterPro" id="IPR013325">
    <property type="entry name" value="RNA_pol_sigma_r2"/>
</dbReference>
<name>A0ABX1CZJ6_9FLAO</name>
<dbReference type="PANTHER" id="PTHR43133">
    <property type="entry name" value="RNA POLYMERASE ECF-TYPE SIGMA FACTO"/>
    <property type="match status" value="1"/>
</dbReference>
<dbReference type="Gene3D" id="1.10.1740.10">
    <property type="match status" value="1"/>
</dbReference>
<gene>
    <name evidence="7" type="ORF">HC175_12235</name>
</gene>
<feature type="domain" description="RNA polymerase sigma factor 70 region 4 type 2" evidence="6">
    <location>
        <begin position="140"/>
        <end position="191"/>
    </location>
</feature>
<dbReference type="EMBL" id="JAAVJR010000007">
    <property type="protein sequence ID" value="NJW53688.1"/>
    <property type="molecule type" value="Genomic_DNA"/>
</dbReference>
<dbReference type="Pfam" id="PF08281">
    <property type="entry name" value="Sigma70_r4_2"/>
    <property type="match status" value="1"/>
</dbReference>
<evidence type="ECO:0000259" key="6">
    <source>
        <dbReference type="Pfam" id="PF08281"/>
    </source>
</evidence>
<dbReference type="Gene3D" id="1.10.10.10">
    <property type="entry name" value="Winged helix-like DNA-binding domain superfamily/Winged helix DNA-binding domain"/>
    <property type="match status" value="1"/>
</dbReference>